<dbReference type="Proteomes" id="UP000249091">
    <property type="component" value="Chromosome 1"/>
</dbReference>
<reference evidence="4 5" key="1">
    <citation type="submission" date="2018-06" db="EMBL/GenBank/DDBJ databases">
        <authorList>
            <consortium name="Pathogen Informatics"/>
            <person name="Doyle S."/>
        </authorList>
    </citation>
    <scope>NUCLEOTIDE SEQUENCE [LARGE SCALE GENOMIC DNA]</scope>
    <source>
        <strain evidence="4 5">NCTC10994</strain>
    </source>
</reference>
<keyword evidence="5" id="KW-1185">Reference proteome</keyword>
<dbReference type="InterPro" id="IPR012349">
    <property type="entry name" value="Split_barrel_FMN-bd"/>
</dbReference>
<gene>
    <name evidence="4" type="primary">hrb</name>
    <name evidence="4" type="ORF">NCTC10994_01787</name>
</gene>
<sequence>MSDTDAVRGSSEGFADIMSQLDYPMYIVTTRAGDERSGCLVGFTTQTGIDPARFLVAISNKNHTFRVAQDAEYLAVHVLSPENRPISELFGEQTGDEIDKFSQCEWSEGPHGLPILDSAAGWFVGRVLDRFDLGDHMGFLLDPEVGELREKLNKLLTFRDVSDMEAGHGA</sequence>
<accession>A0A2X4X321</accession>
<dbReference type="PANTHER" id="PTHR30466">
    <property type="entry name" value="FLAVIN REDUCTASE"/>
    <property type="match status" value="1"/>
</dbReference>
<evidence type="ECO:0000259" key="3">
    <source>
        <dbReference type="SMART" id="SM00903"/>
    </source>
</evidence>
<dbReference type="AlphaFoldDB" id="A0A2X4X321"/>
<dbReference type="Pfam" id="PF01613">
    <property type="entry name" value="Flavin_Reduct"/>
    <property type="match status" value="1"/>
</dbReference>
<dbReference type="SMART" id="SM00903">
    <property type="entry name" value="Flavin_Reduct"/>
    <property type="match status" value="1"/>
</dbReference>
<keyword evidence="2" id="KW-0560">Oxidoreductase</keyword>
<evidence type="ECO:0000313" key="4">
    <source>
        <dbReference type="EMBL" id="SQI30874.1"/>
    </source>
</evidence>
<evidence type="ECO:0000313" key="5">
    <source>
        <dbReference type="Proteomes" id="UP000249091"/>
    </source>
</evidence>
<dbReference type="EMBL" id="LS483468">
    <property type="protein sequence ID" value="SQI30874.1"/>
    <property type="molecule type" value="Genomic_DNA"/>
</dbReference>
<dbReference type="RefSeq" id="WP_072701693.1">
    <property type="nucleotide sequence ID" value="NZ_JAFBBL010000001.1"/>
</dbReference>
<dbReference type="InterPro" id="IPR002563">
    <property type="entry name" value="Flavin_Rdtase-like_dom"/>
</dbReference>
<comment type="similarity">
    <text evidence="1">Belongs to the non-flavoprotein flavin reductase family.</text>
</comment>
<dbReference type="GO" id="GO:0010181">
    <property type="term" value="F:FMN binding"/>
    <property type="evidence" value="ECO:0007669"/>
    <property type="project" value="InterPro"/>
</dbReference>
<dbReference type="PANTHER" id="PTHR30466:SF15">
    <property type="entry name" value="POSSIBLE OXIDOREDUCTASE"/>
    <property type="match status" value="1"/>
</dbReference>
<evidence type="ECO:0000256" key="2">
    <source>
        <dbReference type="ARBA" id="ARBA00023002"/>
    </source>
</evidence>
<dbReference type="SUPFAM" id="SSF50475">
    <property type="entry name" value="FMN-binding split barrel"/>
    <property type="match status" value="1"/>
</dbReference>
<organism evidence="4 5">
    <name type="scientific">Rhodococcus coprophilus</name>
    <dbReference type="NCBI Taxonomy" id="38310"/>
    <lineage>
        <taxon>Bacteria</taxon>
        <taxon>Bacillati</taxon>
        <taxon>Actinomycetota</taxon>
        <taxon>Actinomycetes</taxon>
        <taxon>Mycobacteriales</taxon>
        <taxon>Nocardiaceae</taxon>
        <taxon>Rhodococcus</taxon>
    </lineage>
</organism>
<dbReference type="STRING" id="1219011.GCA_001895045_02880"/>
<proteinExistence type="inferred from homology"/>
<dbReference type="Gene3D" id="2.30.110.10">
    <property type="entry name" value="Electron Transport, Fmn-binding Protein, Chain A"/>
    <property type="match status" value="1"/>
</dbReference>
<dbReference type="GO" id="GO:0042602">
    <property type="term" value="F:riboflavin reductase (NADPH) activity"/>
    <property type="evidence" value="ECO:0007669"/>
    <property type="project" value="TreeGrafter"/>
</dbReference>
<feature type="domain" description="Flavin reductase like" evidence="3">
    <location>
        <begin position="18"/>
        <end position="165"/>
    </location>
</feature>
<evidence type="ECO:0000256" key="1">
    <source>
        <dbReference type="ARBA" id="ARBA00008898"/>
    </source>
</evidence>
<name>A0A2X4X321_9NOCA</name>
<protein>
    <submittedName>
        <fullName evidence="4">Flavin oxygenase</fullName>
    </submittedName>
</protein>
<dbReference type="InterPro" id="IPR050268">
    <property type="entry name" value="NADH-dep_flavin_reductase"/>
</dbReference>
<dbReference type="KEGG" id="rcr:NCTC10994_01787"/>